<evidence type="ECO:0000313" key="2">
    <source>
        <dbReference type="Proteomes" id="UP001159363"/>
    </source>
</evidence>
<organism evidence="1 2">
    <name type="scientific">Dryococelus australis</name>
    <dbReference type="NCBI Taxonomy" id="614101"/>
    <lineage>
        <taxon>Eukaryota</taxon>
        <taxon>Metazoa</taxon>
        <taxon>Ecdysozoa</taxon>
        <taxon>Arthropoda</taxon>
        <taxon>Hexapoda</taxon>
        <taxon>Insecta</taxon>
        <taxon>Pterygota</taxon>
        <taxon>Neoptera</taxon>
        <taxon>Polyneoptera</taxon>
        <taxon>Phasmatodea</taxon>
        <taxon>Verophasmatodea</taxon>
        <taxon>Anareolatae</taxon>
        <taxon>Phasmatidae</taxon>
        <taxon>Eurycanthinae</taxon>
        <taxon>Dryococelus</taxon>
    </lineage>
</organism>
<dbReference type="InterPro" id="IPR012337">
    <property type="entry name" value="RNaseH-like_sf"/>
</dbReference>
<evidence type="ECO:0008006" key="3">
    <source>
        <dbReference type="Google" id="ProtNLM"/>
    </source>
</evidence>
<dbReference type="SUPFAM" id="SSF53098">
    <property type="entry name" value="Ribonuclease H-like"/>
    <property type="match status" value="1"/>
</dbReference>
<proteinExistence type="predicted"/>
<dbReference type="EMBL" id="JARBHB010000002">
    <property type="protein sequence ID" value="KAJ8893826.1"/>
    <property type="molecule type" value="Genomic_DNA"/>
</dbReference>
<protein>
    <recommendedName>
        <fullName evidence="3">HAT C-terminal dimerisation domain-containing protein</fullName>
    </recommendedName>
</protein>
<keyword evidence="2" id="KW-1185">Reference proteome</keyword>
<comment type="caution">
    <text evidence="1">The sequence shown here is derived from an EMBL/GenBank/DDBJ whole genome shotgun (WGS) entry which is preliminary data.</text>
</comment>
<evidence type="ECO:0000313" key="1">
    <source>
        <dbReference type="EMBL" id="KAJ8893826.1"/>
    </source>
</evidence>
<accession>A0ABQ9IBY8</accession>
<reference evidence="1 2" key="1">
    <citation type="submission" date="2023-02" db="EMBL/GenBank/DDBJ databases">
        <title>LHISI_Scaffold_Assembly.</title>
        <authorList>
            <person name="Stuart O.P."/>
            <person name="Cleave R."/>
            <person name="Magrath M.J.L."/>
            <person name="Mikheyev A.S."/>
        </authorList>
    </citation>
    <scope>NUCLEOTIDE SEQUENCE [LARGE SCALE GENOMIC DNA]</scope>
    <source>
        <strain evidence="1">Daus_M_001</strain>
        <tissue evidence="1">Leg muscle</tissue>
    </source>
</reference>
<dbReference type="Proteomes" id="UP001159363">
    <property type="component" value="Chromosome 2"/>
</dbReference>
<name>A0ABQ9IBY8_9NEOP</name>
<sequence>MTSLIEELRSKVLQAEVKHTHQLTTSLSMTKLQEQMSTDPCRKTFAVVDNLFNPSSVVVNYVNSNLVTSFQTLPGMKCTNLTSADIAHNYIRFKELVHAEAGKKQSDIVEVLLSTQHDFPAFACAAVRAIWLPCSNVDSERWFSSYSTFVTDRQHNLLEENTEIMTMFSFDQSRYCTYIFI</sequence>
<gene>
    <name evidence="1" type="ORF">PR048_006427</name>
</gene>